<dbReference type="GO" id="GO:0005886">
    <property type="term" value="C:plasma membrane"/>
    <property type="evidence" value="ECO:0007669"/>
    <property type="project" value="UniProtKB-SubCell"/>
</dbReference>
<evidence type="ECO:0000256" key="10">
    <source>
        <dbReference type="ARBA" id="ARBA00023319"/>
    </source>
</evidence>
<keyword evidence="9" id="KW-0325">Glycoprotein</keyword>
<dbReference type="PANTHER" id="PTHR11738">
    <property type="entry name" value="MHC CLASS I NK CELL RECEPTOR"/>
    <property type="match status" value="1"/>
</dbReference>
<keyword evidence="8" id="KW-1015">Disulfide bond</keyword>
<dbReference type="Gene3D" id="2.60.40.10">
    <property type="entry name" value="Immunoglobulins"/>
    <property type="match status" value="2"/>
</dbReference>
<dbReference type="InterPro" id="IPR013783">
    <property type="entry name" value="Ig-like_fold"/>
</dbReference>
<evidence type="ECO:0000313" key="13">
    <source>
        <dbReference type="Proteomes" id="UP000515140"/>
    </source>
</evidence>
<keyword evidence="4" id="KW-0732">Signal</keyword>
<evidence type="ECO:0000256" key="4">
    <source>
        <dbReference type="ARBA" id="ARBA00022729"/>
    </source>
</evidence>
<keyword evidence="3 11" id="KW-0812">Transmembrane</keyword>
<evidence type="ECO:0000259" key="12">
    <source>
        <dbReference type="PROSITE" id="PS50835"/>
    </source>
</evidence>
<keyword evidence="7 11" id="KW-0472">Membrane</keyword>
<proteinExistence type="predicted"/>
<evidence type="ECO:0000256" key="6">
    <source>
        <dbReference type="ARBA" id="ARBA00022989"/>
    </source>
</evidence>
<dbReference type="FunFam" id="2.60.40.10:FF:000049">
    <property type="entry name" value="Leukocyte immunoglobulin-like receptor subfamily B member 1"/>
    <property type="match status" value="2"/>
</dbReference>
<keyword evidence="5" id="KW-0677">Repeat</keyword>
<evidence type="ECO:0000256" key="3">
    <source>
        <dbReference type="ARBA" id="ARBA00022692"/>
    </source>
</evidence>
<keyword evidence="2" id="KW-1003">Cell membrane</keyword>
<dbReference type="Proteomes" id="UP000515140">
    <property type="component" value="Unplaced"/>
</dbReference>
<evidence type="ECO:0000256" key="2">
    <source>
        <dbReference type="ARBA" id="ARBA00022475"/>
    </source>
</evidence>
<feature type="transmembrane region" description="Helical" evidence="11">
    <location>
        <begin position="221"/>
        <end position="243"/>
    </location>
</feature>
<dbReference type="InterPro" id="IPR007110">
    <property type="entry name" value="Ig-like_dom"/>
</dbReference>
<accession>A0A6P5LUU4</accession>
<dbReference type="GO" id="GO:0007166">
    <property type="term" value="P:cell surface receptor signaling pathway"/>
    <property type="evidence" value="ECO:0007669"/>
    <property type="project" value="UniProtKB-ARBA"/>
</dbReference>
<dbReference type="KEGG" id="pcw:110220221"/>
<dbReference type="Pfam" id="PF13895">
    <property type="entry name" value="Ig_2"/>
    <property type="match status" value="1"/>
</dbReference>
<keyword evidence="10" id="KW-0393">Immunoglobulin domain</keyword>
<comment type="subcellular location">
    <subcellularLocation>
        <location evidence="1">Cell membrane</location>
        <topology evidence="1">Single-pass membrane protein</topology>
    </subcellularLocation>
</comment>
<dbReference type="PROSITE" id="PS50835">
    <property type="entry name" value="IG_LIKE"/>
    <property type="match status" value="1"/>
</dbReference>
<dbReference type="InterPro" id="IPR036179">
    <property type="entry name" value="Ig-like_dom_sf"/>
</dbReference>
<evidence type="ECO:0000256" key="8">
    <source>
        <dbReference type="ARBA" id="ARBA00023157"/>
    </source>
</evidence>
<keyword evidence="6 11" id="KW-1133">Transmembrane helix</keyword>
<reference evidence="14" key="1">
    <citation type="submission" date="2025-08" db="UniProtKB">
        <authorList>
            <consortium name="RefSeq"/>
        </authorList>
    </citation>
    <scope>IDENTIFICATION</scope>
    <source>
        <tissue evidence="14">Spleen</tissue>
    </source>
</reference>
<dbReference type="InParanoid" id="A0A6P5LUU4"/>
<evidence type="ECO:0000313" key="14">
    <source>
        <dbReference type="RefSeq" id="XP_020859851.1"/>
    </source>
</evidence>
<organism evidence="13 14">
    <name type="scientific">Phascolarctos cinereus</name>
    <name type="common">Koala</name>
    <dbReference type="NCBI Taxonomy" id="38626"/>
    <lineage>
        <taxon>Eukaryota</taxon>
        <taxon>Metazoa</taxon>
        <taxon>Chordata</taxon>
        <taxon>Craniata</taxon>
        <taxon>Vertebrata</taxon>
        <taxon>Euteleostomi</taxon>
        <taxon>Mammalia</taxon>
        <taxon>Metatheria</taxon>
        <taxon>Diprotodontia</taxon>
        <taxon>Phascolarctidae</taxon>
        <taxon>Phascolarctos</taxon>
    </lineage>
</organism>
<dbReference type="InterPro" id="IPR013151">
    <property type="entry name" value="Immunoglobulin_dom"/>
</dbReference>
<sequence length="254" mass="28251">MGPAGTALLCLGLCIGQGIKEQAETFLRPTLEADSSPVIPQGTPVTLRCKGHPGAIWYFLMKGEIQFQGVLGEKMEANFHIHSMTRDTAGSYHCFYMTLSGFSELSEPLELVMTGFYDKPSLLVVSIQEVAEGQIVTLSCHSEQPFDQFTFYKERGANTSQLQTVWFWTNISIVSMTTTQEGTYRCYSFHSQYPYLWSASSDLLEVKVADAAPQDYTVGNLIRFSLAGLVLIILAILSVEAWYSWRVLQEAALA</sequence>
<dbReference type="AlphaFoldDB" id="A0A6P5LUU4"/>
<dbReference type="Pfam" id="PF00047">
    <property type="entry name" value="ig"/>
    <property type="match status" value="1"/>
</dbReference>
<protein>
    <submittedName>
        <fullName evidence="14">Leukocyte immunoglobulin-like receptor subfamily A member 2 isoform X1</fullName>
    </submittedName>
</protein>
<evidence type="ECO:0000256" key="7">
    <source>
        <dbReference type="ARBA" id="ARBA00023136"/>
    </source>
</evidence>
<dbReference type="GO" id="GO:0002764">
    <property type="term" value="P:immune response-regulating signaling pathway"/>
    <property type="evidence" value="ECO:0007669"/>
    <property type="project" value="TreeGrafter"/>
</dbReference>
<name>A0A6P5LUU4_PHACI</name>
<dbReference type="SUPFAM" id="SSF48726">
    <property type="entry name" value="Immunoglobulin"/>
    <property type="match status" value="2"/>
</dbReference>
<dbReference type="RefSeq" id="XP_020859851.1">
    <property type="nucleotide sequence ID" value="XM_021004192.1"/>
</dbReference>
<dbReference type="InterPro" id="IPR003599">
    <property type="entry name" value="Ig_sub"/>
</dbReference>
<evidence type="ECO:0000256" key="11">
    <source>
        <dbReference type="SAM" id="Phobius"/>
    </source>
</evidence>
<evidence type="ECO:0000256" key="1">
    <source>
        <dbReference type="ARBA" id="ARBA00004162"/>
    </source>
</evidence>
<dbReference type="GeneID" id="110220221"/>
<dbReference type="InterPro" id="IPR050412">
    <property type="entry name" value="Ig-like_Receptors_ImmuneReg"/>
</dbReference>
<keyword evidence="13" id="KW-1185">Reference proteome</keyword>
<evidence type="ECO:0000256" key="9">
    <source>
        <dbReference type="ARBA" id="ARBA00023180"/>
    </source>
</evidence>
<evidence type="ECO:0000256" key="5">
    <source>
        <dbReference type="ARBA" id="ARBA00022737"/>
    </source>
</evidence>
<feature type="domain" description="Ig-like" evidence="12">
    <location>
        <begin position="120"/>
        <end position="209"/>
    </location>
</feature>
<gene>
    <name evidence="14" type="primary">LOC110220221</name>
</gene>
<dbReference type="SMART" id="SM00409">
    <property type="entry name" value="IG"/>
    <property type="match status" value="2"/>
</dbReference>
<dbReference type="PANTHER" id="PTHR11738:SF179">
    <property type="entry name" value="LEUKOCYTE IMMUNOGLOBULIN-LIKE RECEPTOR SUBFAMILY A MEMBER 5"/>
    <property type="match status" value="1"/>
</dbReference>